<evidence type="ECO:0000256" key="17">
    <source>
        <dbReference type="ARBA" id="ARBA00036239"/>
    </source>
</evidence>
<evidence type="ECO:0000259" key="20">
    <source>
        <dbReference type="PROSITE" id="PS50042"/>
    </source>
</evidence>
<keyword evidence="10" id="KW-0915">Sodium</keyword>
<dbReference type="SMART" id="SM00100">
    <property type="entry name" value="cNMP"/>
    <property type="match status" value="1"/>
</dbReference>
<dbReference type="InterPro" id="IPR000595">
    <property type="entry name" value="cNMP-bd_dom"/>
</dbReference>
<evidence type="ECO:0000256" key="2">
    <source>
        <dbReference type="ARBA" id="ARBA00006305"/>
    </source>
</evidence>
<dbReference type="Pfam" id="PF00027">
    <property type="entry name" value="cNMP_binding"/>
    <property type="match status" value="1"/>
</dbReference>
<dbReference type="PRINTS" id="PR01463">
    <property type="entry name" value="EAGCHANLFMLY"/>
</dbReference>
<evidence type="ECO:0000256" key="11">
    <source>
        <dbReference type="ARBA" id="ARBA00023065"/>
    </source>
</evidence>
<dbReference type="InterPro" id="IPR018490">
    <property type="entry name" value="cNMP-bd_dom_sf"/>
</dbReference>
<evidence type="ECO:0000256" key="4">
    <source>
        <dbReference type="ARBA" id="ARBA00022461"/>
    </source>
</evidence>
<evidence type="ECO:0000313" key="22">
    <source>
        <dbReference type="Proteomes" id="UP001187531"/>
    </source>
</evidence>
<dbReference type="FunFam" id="1.10.287.70:FF:000083">
    <property type="entry name" value="Potassium/sodium hyperpolarization-activated cyclic nucleotide-gated channel"/>
    <property type="match status" value="1"/>
</dbReference>
<keyword evidence="3" id="KW-0813">Transport</keyword>
<dbReference type="EMBL" id="JAVRJZ010000009">
    <property type="protein sequence ID" value="KAK2718797.1"/>
    <property type="molecule type" value="Genomic_DNA"/>
</dbReference>
<keyword evidence="7 19" id="KW-0812">Transmembrane</keyword>
<dbReference type="AlphaFoldDB" id="A0AA88L6H8"/>
<dbReference type="PROSITE" id="PS50042">
    <property type="entry name" value="CNMP_BINDING_3"/>
    <property type="match status" value="1"/>
</dbReference>
<organism evidence="21 22">
    <name type="scientific">Artemia franciscana</name>
    <name type="common">Brine shrimp</name>
    <name type="synonym">Artemia sanfranciscana</name>
    <dbReference type="NCBI Taxonomy" id="6661"/>
    <lineage>
        <taxon>Eukaryota</taxon>
        <taxon>Metazoa</taxon>
        <taxon>Ecdysozoa</taxon>
        <taxon>Arthropoda</taxon>
        <taxon>Crustacea</taxon>
        <taxon>Branchiopoda</taxon>
        <taxon>Anostraca</taxon>
        <taxon>Artemiidae</taxon>
        <taxon>Artemia</taxon>
    </lineage>
</organism>
<evidence type="ECO:0000313" key="21">
    <source>
        <dbReference type="EMBL" id="KAK2718797.1"/>
    </source>
</evidence>
<evidence type="ECO:0000256" key="10">
    <source>
        <dbReference type="ARBA" id="ARBA00023053"/>
    </source>
</evidence>
<dbReference type="PANTHER" id="PTHR45689:SF5">
    <property type="entry name" value="I[[H]] CHANNEL, ISOFORM E"/>
    <property type="match status" value="1"/>
</dbReference>
<feature type="transmembrane region" description="Helical" evidence="19">
    <location>
        <begin position="301"/>
        <end position="325"/>
    </location>
</feature>
<keyword evidence="12 19" id="KW-0472">Membrane</keyword>
<comment type="subcellular location">
    <subcellularLocation>
        <location evidence="1">Cell membrane</location>
        <topology evidence="1">Multi-pass membrane protein</topology>
    </subcellularLocation>
</comment>
<keyword evidence="14" id="KW-0739">Sodium transport</keyword>
<dbReference type="SUPFAM" id="SSF81324">
    <property type="entry name" value="Voltage-gated potassium channels"/>
    <property type="match status" value="1"/>
</dbReference>
<proteinExistence type="inferred from homology"/>
<sequence>MATPEEKQPFLTTAATVAALSAVSVVAARPPGPSGLEAAIASVSTPASLIQEKGGKPGWKAGDKVEPSERQTAKPIPIPAPISSVPSSVNSRGSHVQFLSSNSLRSEESENNWSAQNQHTWTSPPIPRGSIPNNRYGSLGRKTKRLPSLRLANGRVSTPSEEELRSPRRLGLVGRDGLGNSGPTCSDSLLTALEDEAAVASVTEYNLSEMNCREPSICTRVGGDDVSLYGTPKEELTTASQPIINEPKASFLRNQLQALFQPTDNKLAMKLFGSKKALMKERIRQKAAGHWIIHPCSSFRFYWDLCMLLLLVANLIILPVAISFFNDDLSTQWIVFNCLSDTIFMIDIVVNFRTGIMQQDNSEQVILDPKLIAHNYLKTWFFLDLVSSIPLDYIFLIFNQDYGEGFQILHAGRALRILRLAKLLSLVRLLRLSRLVRYVSQWEEVYFLNMASVFMRIFNLICMMLLIGHWSGCLQFLVPMLQGFPPNSWVAINELQESYWLEQYSWALFKAMSHMLCIGYGRFPPQSLTDMWLTMLSMISGATCYALFLGHATNLIQSLDSSRRQYREKLKQVEEYMAYRRLPRDMRQRITEYFEHRYQGKFFDEDAILGELSEKLRTDVINYNCRSLVASVPFFANADPAFVSDVVTKLQYEVFQPGDIIIKEGTIGNKMYFIQEGIVDIVMNNGEVATSLSDGSYFGEICLLTNAKRVASVRAETYCNLFSLSVEHFNAVLEQYPLMRRTMESVAAERLNKIGKNPNMVSTREDFQHDCKTVNALVNSLAMQAGPGSDESFESVPNIRQAMSAATRCIVQAAQHAAELSITPVCHLNTNLPLSRPRSEHSLNSNSCERPPLQRSDTLPSNQS</sequence>
<keyword evidence="13" id="KW-0114">cAMP</keyword>
<comment type="caution">
    <text evidence="21">The sequence shown here is derived from an EMBL/GenBank/DDBJ whole genome shotgun (WGS) entry which is preliminary data.</text>
</comment>
<evidence type="ECO:0000256" key="16">
    <source>
        <dbReference type="ARBA" id="ARBA00023303"/>
    </source>
</evidence>
<keyword evidence="16" id="KW-0407">Ion channel</keyword>
<evidence type="ECO:0000256" key="15">
    <source>
        <dbReference type="ARBA" id="ARBA00023286"/>
    </source>
</evidence>
<keyword evidence="22" id="KW-1185">Reference proteome</keyword>
<feature type="region of interest" description="Disordered" evidence="18">
    <location>
        <begin position="49"/>
        <end position="103"/>
    </location>
</feature>
<dbReference type="Gene3D" id="1.10.287.70">
    <property type="match status" value="1"/>
</dbReference>
<keyword evidence="9 19" id="KW-1133">Transmembrane helix</keyword>
<dbReference type="GO" id="GO:0005249">
    <property type="term" value="F:voltage-gated potassium channel activity"/>
    <property type="evidence" value="ECO:0007669"/>
    <property type="project" value="InterPro"/>
</dbReference>
<feature type="compositionally biased region" description="Basic and acidic residues" evidence="18">
    <location>
        <begin position="61"/>
        <end position="72"/>
    </location>
</feature>
<protein>
    <recommendedName>
        <fullName evidence="20">Cyclic nucleotide-binding domain-containing protein</fullName>
    </recommendedName>
</protein>
<keyword evidence="8" id="KW-0547">Nucleotide-binding</keyword>
<keyword evidence="15" id="KW-1071">Ligand-gated ion channel</keyword>
<dbReference type="InterPro" id="IPR003938">
    <property type="entry name" value="K_chnl_volt-dep_EAG/ELK/ERG"/>
</dbReference>
<dbReference type="GO" id="GO:0098855">
    <property type="term" value="C:HCN channel complex"/>
    <property type="evidence" value="ECO:0007669"/>
    <property type="project" value="TreeGrafter"/>
</dbReference>
<evidence type="ECO:0000256" key="18">
    <source>
        <dbReference type="SAM" id="MobiDB-lite"/>
    </source>
</evidence>
<feature type="domain" description="Cyclic nucleotide-binding" evidence="20">
    <location>
        <begin position="634"/>
        <end position="750"/>
    </location>
</feature>
<feature type="transmembrane region" description="Helical" evidence="19">
    <location>
        <begin position="457"/>
        <end position="478"/>
    </location>
</feature>
<dbReference type="InterPro" id="IPR018488">
    <property type="entry name" value="cNMP-bd_CS"/>
</dbReference>
<evidence type="ECO:0000256" key="5">
    <source>
        <dbReference type="ARBA" id="ARBA00022475"/>
    </source>
</evidence>
<evidence type="ECO:0000256" key="14">
    <source>
        <dbReference type="ARBA" id="ARBA00023201"/>
    </source>
</evidence>
<evidence type="ECO:0000256" key="9">
    <source>
        <dbReference type="ARBA" id="ARBA00022989"/>
    </source>
</evidence>
<feature type="compositionally biased region" description="Low complexity" evidence="18">
    <location>
        <begin position="81"/>
        <end position="91"/>
    </location>
</feature>
<dbReference type="GO" id="GO:0003254">
    <property type="term" value="P:regulation of membrane depolarization"/>
    <property type="evidence" value="ECO:0007669"/>
    <property type="project" value="TreeGrafter"/>
</dbReference>
<evidence type="ECO:0000256" key="1">
    <source>
        <dbReference type="ARBA" id="ARBA00004651"/>
    </source>
</evidence>
<dbReference type="Gene3D" id="2.60.120.10">
    <property type="entry name" value="Jelly Rolls"/>
    <property type="match status" value="1"/>
</dbReference>
<feature type="compositionally biased region" description="Polar residues" evidence="18">
    <location>
        <begin position="855"/>
        <end position="864"/>
    </location>
</feature>
<comment type="catalytic activity">
    <reaction evidence="17">
        <text>Na(+)(in) = Na(+)(out)</text>
        <dbReference type="Rhea" id="RHEA:34963"/>
        <dbReference type="ChEBI" id="CHEBI:29101"/>
    </reaction>
</comment>
<dbReference type="InterPro" id="IPR014710">
    <property type="entry name" value="RmlC-like_jellyroll"/>
</dbReference>
<evidence type="ECO:0000256" key="13">
    <source>
        <dbReference type="ARBA" id="ARBA00023149"/>
    </source>
</evidence>
<evidence type="ECO:0000256" key="7">
    <source>
        <dbReference type="ARBA" id="ARBA00022692"/>
    </source>
</evidence>
<keyword evidence="5" id="KW-1003">Cell membrane</keyword>
<evidence type="ECO:0000256" key="12">
    <source>
        <dbReference type="ARBA" id="ARBA00023136"/>
    </source>
</evidence>
<evidence type="ECO:0000256" key="6">
    <source>
        <dbReference type="ARBA" id="ARBA00022566"/>
    </source>
</evidence>
<dbReference type="CDD" id="cd00038">
    <property type="entry name" value="CAP_ED"/>
    <property type="match status" value="1"/>
</dbReference>
<dbReference type="InterPro" id="IPR005821">
    <property type="entry name" value="Ion_trans_dom"/>
</dbReference>
<name>A0AA88L6H8_ARTSF</name>
<dbReference type="InterPro" id="IPR013621">
    <property type="entry name" value="Ion_trans_N"/>
</dbReference>
<evidence type="ECO:0000256" key="8">
    <source>
        <dbReference type="ARBA" id="ARBA00022741"/>
    </source>
</evidence>
<gene>
    <name evidence="21" type="ORF">QYM36_005963</name>
</gene>
<accession>A0AA88L6H8</accession>
<comment type="similarity">
    <text evidence="2">Belongs to the potassium channel HCN family.</text>
</comment>
<feature type="region of interest" description="Disordered" evidence="18">
    <location>
        <begin position="835"/>
        <end position="864"/>
    </location>
</feature>
<dbReference type="Pfam" id="PF08412">
    <property type="entry name" value="Ion_trans_N"/>
    <property type="match status" value="1"/>
</dbReference>
<dbReference type="Pfam" id="PF00520">
    <property type="entry name" value="Ion_trans"/>
    <property type="match status" value="1"/>
</dbReference>
<keyword evidence="4" id="KW-0894">Sodium channel</keyword>
<dbReference type="InterPro" id="IPR051413">
    <property type="entry name" value="K/Na_HCN_channel"/>
</dbReference>
<keyword evidence="6" id="KW-0116">cAMP-binding</keyword>
<evidence type="ECO:0000256" key="3">
    <source>
        <dbReference type="ARBA" id="ARBA00022448"/>
    </source>
</evidence>
<reference evidence="21" key="1">
    <citation type="submission" date="2023-07" db="EMBL/GenBank/DDBJ databases">
        <title>Chromosome-level genome assembly of Artemia franciscana.</title>
        <authorList>
            <person name="Jo E."/>
        </authorList>
    </citation>
    <scope>NUCLEOTIDE SEQUENCE</scope>
    <source>
        <tissue evidence="21">Whole body</tissue>
    </source>
</reference>
<dbReference type="PANTHER" id="PTHR45689">
    <property type="entry name" value="I[[H]] CHANNEL, ISOFORM E"/>
    <property type="match status" value="1"/>
</dbReference>
<dbReference type="GO" id="GO:0030552">
    <property type="term" value="F:cAMP binding"/>
    <property type="evidence" value="ECO:0007669"/>
    <property type="project" value="UniProtKB-KW"/>
</dbReference>
<dbReference type="Proteomes" id="UP001187531">
    <property type="component" value="Unassembled WGS sequence"/>
</dbReference>
<dbReference type="PROSITE" id="PS00888">
    <property type="entry name" value="CNMP_BINDING_1"/>
    <property type="match status" value="1"/>
</dbReference>
<evidence type="ECO:0000256" key="19">
    <source>
        <dbReference type="SAM" id="Phobius"/>
    </source>
</evidence>
<dbReference type="Gene3D" id="1.10.287.630">
    <property type="entry name" value="Helix hairpin bin"/>
    <property type="match status" value="1"/>
</dbReference>
<dbReference type="GO" id="GO:0005272">
    <property type="term" value="F:sodium channel activity"/>
    <property type="evidence" value="ECO:0007669"/>
    <property type="project" value="UniProtKB-KW"/>
</dbReference>
<keyword evidence="11" id="KW-0406">Ion transport</keyword>
<dbReference type="SUPFAM" id="SSF51206">
    <property type="entry name" value="cAMP-binding domain-like"/>
    <property type="match status" value="1"/>
</dbReference>